<dbReference type="EMBL" id="BMAC01000816">
    <property type="protein sequence ID" value="GFQ03305.1"/>
    <property type="molecule type" value="Genomic_DNA"/>
</dbReference>
<dbReference type="Proteomes" id="UP000653305">
    <property type="component" value="Unassembled WGS sequence"/>
</dbReference>
<dbReference type="PANTHER" id="PTHR33696:SF3">
    <property type="entry name" value="FLZ-TYPE DOMAIN-CONTAINING PROTEIN"/>
    <property type="match status" value="1"/>
</dbReference>
<organism evidence="2 3">
    <name type="scientific">Phtheirospermum japonicum</name>
    <dbReference type="NCBI Taxonomy" id="374723"/>
    <lineage>
        <taxon>Eukaryota</taxon>
        <taxon>Viridiplantae</taxon>
        <taxon>Streptophyta</taxon>
        <taxon>Embryophyta</taxon>
        <taxon>Tracheophyta</taxon>
        <taxon>Spermatophyta</taxon>
        <taxon>Magnoliopsida</taxon>
        <taxon>eudicotyledons</taxon>
        <taxon>Gunneridae</taxon>
        <taxon>Pentapetalae</taxon>
        <taxon>asterids</taxon>
        <taxon>lamiids</taxon>
        <taxon>Lamiales</taxon>
        <taxon>Orobanchaceae</taxon>
        <taxon>Orobanchaceae incertae sedis</taxon>
        <taxon>Phtheirospermum</taxon>
    </lineage>
</organism>
<sequence length="156" mass="17692">MSHKKTRSEGYVPFSWEEKPGVSKSNHLKSESFSSSDQGTRIAPPPPCSTFQLPRRKSFSHKALWWQDDPFLAALKSCTKNVPKYDRGYDGSIRRKGNESSNKWKNIISKSTSGFSCKQSCNVESNNLDKFAKLPPIPKERYKAKSFVIKNSNISN</sequence>
<evidence type="ECO:0000313" key="2">
    <source>
        <dbReference type="EMBL" id="GFQ03305.1"/>
    </source>
</evidence>
<name>A0A830D4A1_9LAMI</name>
<gene>
    <name evidence="2" type="ORF">PHJA_002474300</name>
</gene>
<proteinExistence type="predicted"/>
<accession>A0A830D4A1</accession>
<protein>
    <submittedName>
        <fullName evidence="2">Uncharacterized protein</fullName>
    </submittedName>
</protein>
<dbReference type="OrthoDB" id="745459at2759"/>
<comment type="caution">
    <text evidence="2">The sequence shown here is derived from an EMBL/GenBank/DDBJ whole genome shotgun (WGS) entry which is preliminary data.</text>
</comment>
<keyword evidence="3" id="KW-1185">Reference proteome</keyword>
<feature type="region of interest" description="Disordered" evidence="1">
    <location>
        <begin position="1"/>
        <end position="53"/>
    </location>
</feature>
<dbReference type="AlphaFoldDB" id="A0A830D4A1"/>
<dbReference type="PANTHER" id="PTHR33696">
    <property type="entry name" value="T22J18.15-RELATED"/>
    <property type="match status" value="1"/>
</dbReference>
<evidence type="ECO:0000313" key="3">
    <source>
        <dbReference type="Proteomes" id="UP000653305"/>
    </source>
</evidence>
<reference evidence="2" key="1">
    <citation type="submission" date="2020-07" db="EMBL/GenBank/DDBJ databases">
        <title>Ethylene signaling mediates host invasion by parasitic plants.</title>
        <authorList>
            <person name="Yoshida S."/>
        </authorList>
    </citation>
    <scope>NUCLEOTIDE SEQUENCE</scope>
    <source>
        <strain evidence="2">Okayama</strain>
    </source>
</reference>
<evidence type="ECO:0000256" key="1">
    <source>
        <dbReference type="SAM" id="MobiDB-lite"/>
    </source>
</evidence>